<protein>
    <submittedName>
        <fullName evidence="1">Uncharacterized protein</fullName>
    </submittedName>
</protein>
<proteinExistence type="predicted"/>
<dbReference type="AlphaFoldDB" id="A0A6A6AV47"/>
<accession>A0A6A6AV47</accession>
<dbReference type="RefSeq" id="XP_033391527.1">
    <property type="nucleotide sequence ID" value="XM_033535642.1"/>
</dbReference>
<keyword evidence="2" id="KW-1185">Reference proteome</keyword>
<gene>
    <name evidence="1" type="ORF">K452DRAFT_159022</name>
</gene>
<sequence length="90" mass="9853">MLMSKSMRWDGWIASTSVRLSPSAIGLWPTLHPQPSPETWRMDGWMDGCVACSGQYVLATTPLIGSRSMAPVNNDNESIAKITKITKSIS</sequence>
<dbReference type="EMBL" id="ML995551">
    <property type="protein sequence ID" value="KAF2135809.1"/>
    <property type="molecule type" value="Genomic_DNA"/>
</dbReference>
<evidence type="ECO:0000313" key="1">
    <source>
        <dbReference type="EMBL" id="KAF2135809.1"/>
    </source>
</evidence>
<evidence type="ECO:0000313" key="2">
    <source>
        <dbReference type="Proteomes" id="UP000799438"/>
    </source>
</evidence>
<name>A0A6A6AV47_9PEZI</name>
<reference evidence="1" key="1">
    <citation type="journal article" date="2020" name="Stud. Mycol.">
        <title>101 Dothideomycetes genomes: a test case for predicting lifestyles and emergence of pathogens.</title>
        <authorList>
            <person name="Haridas S."/>
            <person name="Albert R."/>
            <person name="Binder M."/>
            <person name="Bloem J."/>
            <person name="Labutti K."/>
            <person name="Salamov A."/>
            <person name="Andreopoulos B."/>
            <person name="Baker S."/>
            <person name="Barry K."/>
            <person name="Bills G."/>
            <person name="Bluhm B."/>
            <person name="Cannon C."/>
            <person name="Castanera R."/>
            <person name="Culley D."/>
            <person name="Daum C."/>
            <person name="Ezra D."/>
            <person name="Gonzalez J."/>
            <person name="Henrissat B."/>
            <person name="Kuo A."/>
            <person name="Liang C."/>
            <person name="Lipzen A."/>
            <person name="Lutzoni F."/>
            <person name="Magnuson J."/>
            <person name="Mondo S."/>
            <person name="Nolan M."/>
            <person name="Ohm R."/>
            <person name="Pangilinan J."/>
            <person name="Park H.-J."/>
            <person name="Ramirez L."/>
            <person name="Alfaro M."/>
            <person name="Sun H."/>
            <person name="Tritt A."/>
            <person name="Yoshinaga Y."/>
            <person name="Zwiers L.-H."/>
            <person name="Turgeon B."/>
            <person name="Goodwin S."/>
            <person name="Spatafora J."/>
            <person name="Crous P."/>
            <person name="Grigoriev I."/>
        </authorList>
    </citation>
    <scope>NUCLEOTIDE SEQUENCE</scope>
    <source>
        <strain evidence="1">CBS 121167</strain>
    </source>
</reference>
<dbReference type="GeneID" id="54293136"/>
<organism evidence="1 2">
    <name type="scientific">Aplosporella prunicola CBS 121167</name>
    <dbReference type="NCBI Taxonomy" id="1176127"/>
    <lineage>
        <taxon>Eukaryota</taxon>
        <taxon>Fungi</taxon>
        <taxon>Dikarya</taxon>
        <taxon>Ascomycota</taxon>
        <taxon>Pezizomycotina</taxon>
        <taxon>Dothideomycetes</taxon>
        <taxon>Dothideomycetes incertae sedis</taxon>
        <taxon>Botryosphaeriales</taxon>
        <taxon>Aplosporellaceae</taxon>
        <taxon>Aplosporella</taxon>
    </lineage>
</organism>
<dbReference type="Proteomes" id="UP000799438">
    <property type="component" value="Unassembled WGS sequence"/>
</dbReference>